<accession>A0A8J2K1U3</accession>
<dbReference type="GO" id="GO:1905515">
    <property type="term" value="P:non-motile cilium assembly"/>
    <property type="evidence" value="ECO:0007669"/>
    <property type="project" value="InterPro"/>
</dbReference>
<gene>
    <name evidence="2" type="ORF">AFUS01_LOCUS19177</name>
</gene>
<dbReference type="InterPro" id="IPR028784">
    <property type="entry name" value="BBS1"/>
</dbReference>
<dbReference type="GO" id="GO:0005813">
    <property type="term" value="C:centrosome"/>
    <property type="evidence" value="ECO:0007669"/>
    <property type="project" value="TreeGrafter"/>
</dbReference>
<dbReference type="InterPro" id="IPR032728">
    <property type="entry name" value="BBS1_N"/>
</dbReference>
<proteinExistence type="predicted"/>
<dbReference type="Pfam" id="PF14779">
    <property type="entry name" value="BBS1"/>
    <property type="match status" value="1"/>
</dbReference>
<comment type="caution">
    <text evidence="2">The sequence shown here is derived from an EMBL/GenBank/DDBJ whole genome shotgun (WGS) entry which is preliminary data.</text>
</comment>
<dbReference type="PANTHER" id="PTHR20870:SF0">
    <property type="entry name" value="BARDET-BIEDL SYNDROME 1 PROTEIN"/>
    <property type="match status" value="1"/>
</dbReference>
<reference evidence="2" key="1">
    <citation type="submission" date="2021-06" db="EMBL/GenBank/DDBJ databases">
        <authorList>
            <person name="Hodson N. C."/>
            <person name="Mongue J. A."/>
            <person name="Jaron S. K."/>
        </authorList>
    </citation>
    <scope>NUCLEOTIDE SEQUENCE</scope>
</reference>
<dbReference type="Proteomes" id="UP000708208">
    <property type="component" value="Unassembled WGS sequence"/>
</dbReference>
<dbReference type="AlphaFoldDB" id="A0A8J2K1U3"/>
<dbReference type="GO" id="GO:0005119">
    <property type="term" value="F:smoothened binding"/>
    <property type="evidence" value="ECO:0007669"/>
    <property type="project" value="TreeGrafter"/>
</dbReference>
<dbReference type="PANTHER" id="PTHR20870">
    <property type="entry name" value="BARDET-BIEDL SYNDROME 1 PROTEIN"/>
    <property type="match status" value="1"/>
</dbReference>
<organism evidence="2 3">
    <name type="scientific">Allacma fusca</name>
    <dbReference type="NCBI Taxonomy" id="39272"/>
    <lineage>
        <taxon>Eukaryota</taxon>
        <taxon>Metazoa</taxon>
        <taxon>Ecdysozoa</taxon>
        <taxon>Arthropoda</taxon>
        <taxon>Hexapoda</taxon>
        <taxon>Collembola</taxon>
        <taxon>Symphypleona</taxon>
        <taxon>Sminthuridae</taxon>
        <taxon>Allacma</taxon>
    </lineage>
</organism>
<dbReference type="GO" id="GO:0034464">
    <property type="term" value="C:BBSome"/>
    <property type="evidence" value="ECO:0007669"/>
    <property type="project" value="InterPro"/>
</dbReference>
<sequence>MTGSFGSRKSDSMMWLDAFSDTHATIYTFPSCVATADLTGDGDYRLIVADLGTGNVPSKLRIYKGTGLQAEVNLQETPNAVAPIFIDNESPRLPVITVASSEYIYVYKNLRPFFRAVLPQLLVSPVERDIWGQCESVESLSELLGNLQMEVGISALSLKSQNFLSIPANERQSFIDSHKLTPLQRKNVVTCISTLKKSYHDEDALACLVIGTENCEILVLHPETFTPIDEVE</sequence>
<dbReference type="GO" id="GO:0005930">
    <property type="term" value="C:axoneme"/>
    <property type="evidence" value="ECO:0007669"/>
    <property type="project" value="TreeGrafter"/>
</dbReference>
<name>A0A8J2K1U3_9HEXA</name>
<feature type="domain" description="Bardet-Biedl syndrome 1 N-terminal" evidence="1">
    <location>
        <begin position="15"/>
        <end position="230"/>
    </location>
</feature>
<evidence type="ECO:0000313" key="2">
    <source>
        <dbReference type="EMBL" id="CAG7730542.1"/>
    </source>
</evidence>
<dbReference type="EMBL" id="CAJVCH010196286">
    <property type="protein sequence ID" value="CAG7730542.1"/>
    <property type="molecule type" value="Genomic_DNA"/>
</dbReference>
<dbReference type="GO" id="GO:0061512">
    <property type="term" value="P:protein localization to cilium"/>
    <property type="evidence" value="ECO:0007669"/>
    <property type="project" value="TreeGrafter"/>
</dbReference>
<protein>
    <recommendedName>
        <fullName evidence="1">Bardet-Biedl syndrome 1 N-terminal domain-containing protein</fullName>
    </recommendedName>
</protein>
<evidence type="ECO:0000313" key="3">
    <source>
        <dbReference type="Proteomes" id="UP000708208"/>
    </source>
</evidence>
<dbReference type="GO" id="GO:0005113">
    <property type="term" value="F:patched binding"/>
    <property type="evidence" value="ECO:0007669"/>
    <property type="project" value="TreeGrafter"/>
</dbReference>
<evidence type="ECO:0000259" key="1">
    <source>
        <dbReference type="Pfam" id="PF14779"/>
    </source>
</evidence>
<keyword evidence="3" id="KW-1185">Reference proteome</keyword>
<dbReference type="OrthoDB" id="10259809at2759"/>